<organism evidence="3 4">
    <name type="scientific">Kibdelosporangium aridum</name>
    <dbReference type="NCBI Taxonomy" id="2030"/>
    <lineage>
        <taxon>Bacteria</taxon>
        <taxon>Bacillati</taxon>
        <taxon>Actinomycetota</taxon>
        <taxon>Actinomycetes</taxon>
        <taxon>Pseudonocardiales</taxon>
        <taxon>Pseudonocardiaceae</taxon>
        <taxon>Kibdelosporangium</taxon>
    </lineage>
</organism>
<dbReference type="Pfam" id="PF13411">
    <property type="entry name" value="MerR_1"/>
    <property type="match status" value="1"/>
</dbReference>
<keyword evidence="1 3" id="KW-0238">DNA-binding</keyword>
<dbReference type="EMBL" id="FWXV01000004">
    <property type="protein sequence ID" value="SMD14040.1"/>
    <property type="molecule type" value="Genomic_DNA"/>
</dbReference>
<dbReference type="RefSeq" id="WP_084429379.1">
    <property type="nucleotide sequence ID" value="NZ_FWXV01000004.1"/>
</dbReference>
<dbReference type="PANTHER" id="PTHR30204:SF93">
    <property type="entry name" value="HTH MERR-TYPE DOMAIN-CONTAINING PROTEIN"/>
    <property type="match status" value="1"/>
</dbReference>
<evidence type="ECO:0000313" key="3">
    <source>
        <dbReference type="EMBL" id="SMD14040.1"/>
    </source>
</evidence>
<dbReference type="InterPro" id="IPR047057">
    <property type="entry name" value="MerR_fam"/>
</dbReference>
<dbReference type="PROSITE" id="PS50937">
    <property type="entry name" value="HTH_MERR_2"/>
    <property type="match status" value="2"/>
</dbReference>
<dbReference type="Pfam" id="PF00376">
    <property type="entry name" value="MerR"/>
    <property type="match status" value="1"/>
</dbReference>
<sequence length="229" mass="24970">MSRPIDLARQHGLSTQAIRNYEEAGILPPADRTPSGYRTYTDLHAKALSTFLALIPAHGHQTATLIMQAVNDGAVDNALAIIDDSHDLLRKDRQTLAAVENALRNLTPPSESKVASVGALAHQLKVRPATLRKWERAGVLVPRRDPKTGYRVYTAADVRDAQLAHQLRRGGYLLTQIADVLDQVRSAGGIEPLQATLADWHGRLTSRGRAMLAAAAELHAYLDHGNFNS</sequence>
<evidence type="ECO:0000313" key="4">
    <source>
        <dbReference type="Proteomes" id="UP000192674"/>
    </source>
</evidence>
<dbReference type="AlphaFoldDB" id="A0A1W2EWL7"/>
<evidence type="ECO:0000256" key="1">
    <source>
        <dbReference type="ARBA" id="ARBA00023125"/>
    </source>
</evidence>
<dbReference type="SUPFAM" id="SSF46955">
    <property type="entry name" value="Putative DNA-binding domain"/>
    <property type="match status" value="2"/>
</dbReference>
<dbReference type="Gene3D" id="1.10.1660.10">
    <property type="match status" value="2"/>
</dbReference>
<gene>
    <name evidence="3" type="ORF">SAMN05661093_04958</name>
</gene>
<dbReference type="CDD" id="cd04773">
    <property type="entry name" value="HTH_TioE_rpt2"/>
    <property type="match status" value="1"/>
</dbReference>
<evidence type="ECO:0000259" key="2">
    <source>
        <dbReference type="PROSITE" id="PS50937"/>
    </source>
</evidence>
<dbReference type="InterPro" id="IPR000551">
    <property type="entry name" value="MerR-type_HTH_dom"/>
</dbReference>
<dbReference type="SMART" id="SM00422">
    <property type="entry name" value="HTH_MERR"/>
    <property type="match status" value="2"/>
</dbReference>
<accession>A0A1W2EWL7</accession>
<protein>
    <submittedName>
        <fullName evidence="3">DNA-binding transcriptional regulator, MerR family</fullName>
    </submittedName>
</protein>
<name>A0A1W2EWL7_KIBAR</name>
<keyword evidence="4" id="KW-1185">Reference proteome</keyword>
<dbReference type="Proteomes" id="UP000192674">
    <property type="component" value="Unassembled WGS sequence"/>
</dbReference>
<dbReference type="GO" id="GO:0003677">
    <property type="term" value="F:DNA binding"/>
    <property type="evidence" value="ECO:0007669"/>
    <property type="project" value="UniProtKB-KW"/>
</dbReference>
<reference evidence="3 4" key="1">
    <citation type="submission" date="2017-04" db="EMBL/GenBank/DDBJ databases">
        <authorList>
            <person name="Afonso C.L."/>
            <person name="Miller P.J."/>
            <person name="Scott M.A."/>
            <person name="Spackman E."/>
            <person name="Goraichik I."/>
            <person name="Dimitrov K.M."/>
            <person name="Suarez D.L."/>
            <person name="Swayne D.E."/>
        </authorList>
    </citation>
    <scope>NUCLEOTIDE SEQUENCE [LARGE SCALE GENOMIC DNA]</scope>
    <source>
        <strain evidence="3 4">DSM 43828</strain>
    </source>
</reference>
<feature type="domain" description="HTH merR-type" evidence="2">
    <location>
        <begin position="116"/>
        <end position="183"/>
    </location>
</feature>
<feature type="domain" description="HTH merR-type" evidence="2">
    <location>
        <begin position="1"/>
        <end position="42"/>
    </location>
</feature>
<dbReference type="GO" id="GO:0003700">
    <property type="term" value="F:DNA-binding transcription factor activity"/>
    <property type="evidence" value="ECO:0007669"/>
    <property type="project" value="InterPro"/>
</dbReference>
<dbReference type="PANTHER" id="PTHR30204">
    <property type="entry name" value="REDOX-CYCLING DRUG-SENSING TRANSCRIPTIONAL ACTIVATOR SOXR"/>
    <property type="match status" value="1"/>
</dbReference>
<proteinExistence type="predicted"/>
<dbReference type="OrthoDB" id="3826383at2"/>
<dbReference type="InterPro" id="IPR009061">
    <property type="entry name" value="DNA-bd_dom_put_sf"/>
</dbReference>